<dbReference type="GO" id="GO:0003924">
    <property type="term" value="F:GTPase activity"/>
    <property type="evidence" value="ECO:0007669"/>
    <property type="project" value="InterPro"/>
</dbReference>
<dbReference type="Proteomes" id="UP001165289">
    <property type="component" value="Unassembled WGS sequence"/>
</dbReference>
<gene>
    <name evidence="5" type="ORF">LOD99_9971</name>
</gene>
<accession>A0AAV7KKI5</accession>
<dbReference type="InterPro" id="IPR005225">
    <property type="entry name" value="Small_GTP-bd"/>
</dbReference>
<evidence type="ECO:0000256" key="1">
    <source>
        <dbReference type="ARBA" id="ARBA00022741"/>
    </source>
</evidence>
<feature type="binding site" evidence="3">
    <location>
        <begin position="233"/>
        <end position="236"/>
    </location>
    <ligand>
        <name>GTP</name>
        <dbReference type="ChEBI" id="CHEBI:37565"/>
    </ligand>
</feature>
<reference evidence="5 6" key="1">
    <citation type="journal article" date="2023" name="BMC Biol.">
        <title>The compact genome of the sponge Oopsacas minuta (Hexactinellida) is lacking key metazoan core genes.</title>
        <authorList>
            <person name="Santini S."/>
            <person name="Schenkelaars Q."/>
            <person name="Jourda C."/>
            <person name="Duchesne M."/>
            <person name="Belahbib H."/>
            <person name="Rocher C."/>
            <person name="Selva M."/>
            <person name="Riesgo A."/>
            <person name="Vervoort M."/>
            <person name="Leys S.P."/>
            <person name="Kodjabachian L."/>
            <person name="Le Bivic A."/>
            <person name="Borchiellini C."/>
            <person name="Claverie J.M."/>
            <person name="Renard E."/>
        </authorList>
    </citation>
    <scope>NUCLEOTIDE SEQUENCE [LARGE SCALE GENOMIC DNA]</scope>
    <source>
        <strain evidence="5">SPO-2</strain>
    </source>
</reference>
<proteinExistence type="predicted"/>
<dbReference type="GO" id="GO:0046872">
    <property type="term" value="F:metal ion binding"/>
    <property type="evidence" value="ECO:0007669"/>
    <property type="project" value="UniProtKB-KW"/>
</dbReference>
<dbReference type="PRINTS" id="PR00328">
    <property type="entry name" value="SAR1GTPBP"/>
</dbReference>
<dbReference type="InterPro" id="IPR024156">
    <property type="entry name" value="Small_GTPase_ARF"/>
</dbReference>
<dbReference type="GO" id="GO:0005525">
    <property type="term" value="F:GTP binding"/>
    <property type="evidence" value="ECO:0007669"/>
    <property type="project" value="UniProtKB-KW"/>
</dbReference>
<feature type="binding site" evidence="3">
    <location>
        <begin position="126"/>
        <end position="133"/>
    </location>
    <ligand>
        <name>GTP</name>
        <dbReference type="ChEBI" id="CHEBI:37565"/>
    </ligand>
</feature>
<dbReference type="InterPro" id="IPR027417">
    <property type="entry name" value="P-loop_NTPase"/>
</dbReference>
<name>A0AAV7KKI5_9METZ</name>
<comment type="caution">
    <text evidence="5">The sequence shown here is derived from an EMBL/GenBank/DDBJ whole genome shotgun (WGS) entry which is preliminary data.</text>
</comment>
<keyword evidence="6" id="KW-1185">Reference proteome</keyword>
<dbReference type="EMBL" id="JAKMXF010000012">
    <property type="protein sequence ID" value="KAI6661388.1"/>
    <property type="molecule type" value="Genomic_DNA"/>
</dbReference>
<dbReference type="AlphaFoldDB" id="A0AAV7KKI5"/>
<dbReference type="Gene3D" id="3.40.50.300">
    <property type="entry name" value="P-loop containing nucleotide triphosphate hydrolases"/>
    <property type="match status" value="1"/>
</dbReference>
<dbReference type="NCBIfam" id="TIGR00231">
    <property type="entry name" value="small_GTP"/>
    <property type="match status" value="1"/>
</dbReference>
<keyword evidence="2 3" id="KW-0342">GTP-binding</keyword>
<evidence type="ECO:0000313" key="6">
    <source>
        <dbReference type="Proteomes" id="UP001165289"/>
    </source>
</evidence>
<dbReference type="Pfam" id="PF00025">
    <property type="entry name" value="Arf"/>
    <property type="match status" value="1"/>
</dbReference>
<keyword evidence="4" id="KW-0479">Metal-binding</keyword>
<feature type="binding site" evidence="4">
    <location>
        <position position="133"/>
    </location>
    <ligand>
        <name>Mg(2+)</name>
        <dbReference type="ChEBI" id="CHEBI:18420"/>
    </ligand>
</feature>
<organism evidence="5 6">
    <name type="scientific">Oopsacas minuta</name>
    <dbReference type="NCBI Taxonomy" id="111878"/>
    <lineage>
        <taxon>Eukaryota</taxon>
        <taxon>Metazoa</taxon>
        <taxon>Porifera</taxon>
        <taxon>Hexactinellida</taxon>
        <taxon>Hexasterophora</taxon>
        <taxon>Lyssacinosida</taxon>
        <taxon>Leucopsacidae</taxon>
        <taxon>Oopsacas</taxon>
    </lineage>
</organism>
<dbReference type="PROSITE" id="PS51417">
    <property type="entry name" value="ARF"/>
    <property type="match status" value="1"/>
</dbReference>
<dbReference type="PANTHER" id="PTHR11711">
    <property type="entry name" value="ADP RIBOSYLATION FACTOR-RELATED"/>
    <property type="match status" value="1"/>
</dbReference>
<dbReference type="InterPro" id="IPR006689">
    <property type="entry name" value="Small_GTPase_ARF/SAR"/>
</dbReference>
<keyword evidence="4" id="KW-0460">Magnesium</keyword>
<dbReference type="SUPFAM" id="SSF52540">
    <property type="entry name" value="P-loop containing nucleoside triphosphate hydrolases"/>
    <property type="match status" value="1"/>
</dbReference>
<evidence type="ECO:0000256" key="3">
    <source>
        <dbReference type="PIRSR" id="PIRSR606689-1"/>
    </source>
</evidence>
<protein>
    <submittedName>
        <fullName evidence="5">ADP-ribosylation factor 6</fullName>
    </submittedName>
</protein>
<feature type="binding site" evidence="3">
    <location>
        <position position="177"/>
    </location>
    <ligand>
        <name>GTP</name>
        <dbReference type="ChEBI" id="CHEBI:37565"/>
    </ligand>
</feature>
<dbReference type="SMART" id="SM00177">
    <property type="entry name" value="ARF"/>
    <property type="match status" value="1"/>
</dbReference>
<feature type="binding site" evidence="4">
    <location>
        <position position="155"/>
    </location>
    <ligand>
        <name>Mg(2+)</name>
        <dbReference type="ChEBI" id="CHEBI:18420"/>
    </ligand>
</feature>
<sequence>MGQEISKTDCYQEFTPKYHVPTYGFPTTLCESDQHFIAKILERKSTSGPELEDNYHESNLTPEIRLGLHTTQSAPELQSPTYQRMRSSCQQLYSLTPNRHRLVSSQPDLHLISITPSRKQRILMLGLDGAGKSTLFQRIRETKKGIHTKVPNEPTIAYNVTSLDFDGRPCTLWDVSGSPLTRDLWKHYLSGTDCLVWVVDSSRLCRIQESRNLLHKIVSNRTMRSVPLVVVANKQDLPTARNSLELEELLQLDEIREQGHFVKVITTSATTGKDTRKVLKKFRKVLSKSKSSSFECENGIEAF</sequence>
<evidence type="ECO:0000256" key="2">
    <source>
        <dbReference type="ARBA" id="ARBA00023134"/>
    </source>
</evidence>
<dbReference type="SMART" id="SM00178">
    <property type="entry name" value="SAR"/>
    <property type="match status" value="1"/>
</dbReference>
<evidence type="ECO:0000313" key="5">
    <source>
        <dbReference type="EMBL" id="KAI6661388.1"/>
    </source>
</evidence>
<keyword evidence="1 3" id="KW-0547">Nucleotide-binding</keyword>
<evidence type="ECO:0000256" key="4">
    <source>
        <dbReference type="PIRSR" id="PIRSR606689-2"/>
    </source>
</evidence>